<proteinExistence type="predicted"/>
<dbReference type="AlphaFoldDB" id="A0A1J5Q0Y9"/>
<sequence length="210" mass="24236">MLYQVGTFQNVGPGLLQVRHTDFGETRLQRLFDVNLRDQKIAAKLGQGVQVSRSQLHLLVLQQAAYQFGTRVLGLLPDGNALGWQQHARFDFYEHGCHQQVLGCQLQIVMSDFFNITQILACQGGHWNVKDIEILLADQVQQQVHRAFKGLQKDFQRIGRNVQILRHGKQRLAIQARHRNLIDHRWHGGVFNVAQYCRIHHRAQLLLLNK</sequence>
<gene>
    <name evidence="1" type="ORF">GALL_488620</name>
</gene>
<reference evidence="1" key="1">
    <citation type="submission" date="2016-10" db="EMBL/GenBank/DDBJ databases">
        <title>Sequence of Gallionella enrichment culture.</title>
        <authorList>
            <person name="Poehlein A."/>
            <person name="Muehling M."/>
            <person name="Daniel R."/>
        </authorList>
    </citation>
    <scope>NUCLEOTIDE SEQUENCE</scope>
</reference>
<organism evidence="1">
    <name type="scientific">mine drainage metagenome</name>
    <dbReference type="NCBI Taxonomy" id="410659"/>
    <lineage>
        <taxon>unclassified sequences</taxon>
        <taxon>metagenomes</taxon>
        <taxon>ecological metagenomes</taxon>
    </lineage>
</organism>
<dbReference type="EMBL" id="MLJW01004671">
    <property type="protein sequence ID" value="OIQ69533.1"/>
    <property type="molecule type" value="Genomic_DNA"/>
</dbReference>
<evidence type="ECO:0000313" key="1">
    <source>
        <dbReference type="EMBL" id="OIQ69533.1"/>
    </source>
</evidence>
<comment type="caution">
    <text evidence="1">The sequence shown here is derived from an EMBL/GenBank/DDBJ whole genome shotgun (WGS) entry which is preliminary data.</text>
</comment>
<accession>A0A1J5Q0Y9</accession>
<protein>
    <submittedName>
        <fullName evidence="1">Uncharacterized protein</fullName>
    </submittedName>
</protein>
<name>A0A1J5Q0Y9_9ZZZZ</name>